<keyword evidence="2" id="KW-1185">Reference proteome</keyword>
<evidence type="ECO:0000313" key="2">
    <source>
        <dbReference type="Proteomes" id="UP001430953"/>
    </source>
</evidence>
<reference evidence="1 2" key="1">
    <citation type="submission" date="2023-03" db="EMBL/GenBank/DDBJ databases">
        <title>High recombination rates correlate with genetic variation in Cardiocondyla obscurior ants.</title>
        <authorList>
            <person name="Errbii M."/>
        </authorList>
    </citation>
    <scope>NUCLEOTIDE SEQUENCE [LARGE SCALE GENOMIC DNA]</scope>
    <source>
        <strain evidence="1">Alpha-2009</strain>
        <tissue evidence="1">Whole body</tissue>
    </source>
</reference>
<name>A0AAW2GGJ0_9HYME</name>
<comment type="caution">
    <text evidence="1">The sequence shown here is derived from an EMBL/GenBank/DDBJ whole genome shotgun (WGS) entry which is preliminary data.</text>
</comment>
<accession>A0AAW2GGJ0</accession>
<dbReference type="EMBL" id="JADYXP020000004">
    <property type="protein sequence ID" value="KAL0125685.1"/>
    <property type="molecule type" value="Genomic_DNA"/>
</dbReference>
<organism evidence="1 2">
    <name type="scientific">Cardiocondyla obscurior</name>
    <dbReference type="NCBI Taxonomy" id="286306"/>
    <lineage>
        <taxon>Eukaryota</taxon>
        <taxon>Metazoa</taxon>
        <taxon>Ecdysozoa</taxon>
        <taxon>Arthropoda</taxon>
        <taxon>Hexapoda</taxon>
        <taxon>Insecta</taxon>
        <taxon>Pterygota</taxon>
        <taxon>Neoptera</taxon>
        <taxon>Endopterygota</taxon>
        <taxon>Hymenoptera</taxon>
        <taxon>Apocrita</taxon>
        <taxon>Aculeata</taxon>
        <taxon>Formicoidea</taxon>
        <taxon>Formicidae</taxon>
        <taxon>Myrmicinae</taxon>
        <taxon>Cardiocondyla</taxon>
    </lineage>
</organism>
<gene>
    <name evidence="1" type="ORF">PUN28_004631</name>
</gene>
<proteinExistence type="predicted"/>
<sequence length="74" mass="8593">MKLVPKNFVEIKFVNKHQYACTKFLFLEHLAPRLAICRYRRLITICQRRRENGKENGAESLVVGERSLGTRASS</sequence>
<dbReference type="AlphaFoldDB" id="A0AAW2GGJ0"/>
<dbReference type="Proteomes" id="UP001430953">
    <property type="component" value="Unassembled WGS sequence"/>
</dbReference>
<protein>
    <submittedName>
        <fullName evidence="1">Uncharacterized protein</fullName>
    </submittedName>
</protein>
<evidence type="ECO:0000313" key="1">
    <source>
        <dbReference type="EMBL" id="KAL0125685.1"/>
    </source>
</evidence>